<organism evidence="2 3">
    <name type="scientific">Coemansia spiralis</name>
    <dbReference type="NCBI Taxonomy" id="417178"/>
    <lineage>
        <taxon>Eukaryota</taxon>
        <taxon>Fungi</taxon>
        <taxon>Fungi incertae sedis</taxon>
        <taxon>Zoopagomycota</taxon>
        <taxon>Kickxellomycotina</taxon>
        <taxon>Kickxellomycetes</taxon>
        <taxon>Kickxellales</taxon>
        <taxon>Kickxellaceae</taxon>
        <taxon>Coemansia</taxon>
    </lineage>
</organism>
<protein>
    <recommendedName>
        <fullName evidence="1">DUF4246 domain-containing protein</fullName>
    </recommendedName>
</protein>
<evidence type="ECO:0000313" key="2">
    <source>
        <dbReference type="EMBL" id="KAJ2685611.1"/>
    </source>
</evidence>
<dbReference type="PANTHER" id="PTHR33119">
    <property type="entry name" value="IFI3P"/>
    <property type="match status" value="1"/>
</dbReference>
<proteinExistence type="predicted"/>
<evidence type="ECO:0000313" key="3">
    <source>
        <dbReference type="Proteomes" id="UP001151516"/>
    </source>
</evidence>
<keyword evidence="3" id="KW-1185">Reference proteome</keyword>
<sequence length="377" mass="43033">MTTTSQKYLLKWTCLTHSDGYSTIGPYDPEPKTRVELCMIRASAAIRSTSDWVEQLHSDSKCSEWAAQVKKAFGLNRRETKYVFDELEYYAKLVANGRQGEEPGAVDMVWINRGEQDDQLAVELARNAELLEDDYTKERCEGLEGRRSFGRQVLVDPFLYAFSSDESQAFKKPITSPMEAVNSEVPRISPGVLWEWREAIKIVNKANSQSKNKAFDKREISWLYAEPKTEEGKLYASCWLPTDFDVGVDGSVSMRSYINNLHPVHHAELYQTISKVFAKCVPMLEQALTDAIHPHQSRDVFDESLCFKYGTPHPHDILQIAEKGESLPDKYKKFVTTSDSYCYGGKWNDTLVVNGIEIDTSALFNEWEKSRPATRHL</sequence>
<evidence type="ECO:0000259" key="1">
    <source>
        <dbReference type="Pfam" id="PF14033"/>
    </source>
</evidence>
<dbReference type="InterPro" id="IPR049192">
    <property type="entry name" value="DUF4246_C"/>
</dbReference>
<comment type="caution">
    <text evidence="2">The sequence shown here is derived from an EMBL/GenBank/DDBJ whole genome shotgun (WGS) entry which is preliminary data.</text>
</comment>
<dbReference type="Proteomes" id="UP001151516">
    <property type="component" value="Unassembled WGS sequence"/>
</dbReference>
<gene>
    <name evidence="2" type="ORF">IWW39_004160</name>
</gene>
<dbReference type="EMBL" id="JANBTX010000143">
    <property type="protein sequence ID" value="KAJ2685611.1"/>
    <property type="molecule type" value="Genomic_DNA"/>
</dbReference>
<dbReference type="PANTHER" id="PTHR33119:SF1">
    <property type="entry name" value="FE2OG DIOXYGENASE DOMAIN-CONTAINING PROTEIN"/>
    <property type="match status" value="1"/>
</dbReference>
<dbReference type="OrthoDB" id="415532at2759"/>
<feature type="domain" description="DUF4246" evidence="1">
    <location>
        <begin position="80"/>
        <end position="312"/>
    </location>
</feature>
<name>A0A9W8GCG1_9FUNG</name>
<reference evidence="2" key="1">
    <citation type="submission" date="2022-07" db="EMBL/GenBank/DDBJ databases">
        <title>Phylogenomic reconstructions and comparative analyses of Kickxellomycotina fungi.</title>
        <authorList>
            <person name="Reynolds N.K."/>
            <person name="Stajich J.E."/>
            <person name="Barry K."/>
            <person name="Grigoriev I.V."/>
            <person name="Crous P."/>
            <person name="Smith M.E."/>
        </authorList>
    </citation>
    <scope>NUCLEOTIDE SEQUENCE</scope>
    <source>
        <strain evidence="2">CBS 109367</strain>
    </source>
</reference>
<accession>A0A9W8GCG1</accession>
<dbReference type="InterPro" id="IPR025340">
    <property type="entry name" value="DUF4246"/>
</dbReference>
<dbReference type="Pfam" id="PF14033">
    <property type="entry name" value="DUF4246"/>
    <property type="match status" value="1"/>
</dbReference>
<dbReference type="AlphaFoldDB" id="A0A9W8GCG1"/>